<name>A0A0G0LK54_9BACT</name>
<evidence type="ECO:0000313" key="1">
    <source>
        <dbReference type="EMBL" id="KKQ91407.1"/>
    </source>
</evidence>
<feature type="non-terminal residue" evidence="1">
    <location>
        <position position="1"/>
    </location>
</feature>
<comment type="caution">
    <text evidence="1">The sequence shown here is derived from an EMBL/GenBank/DDBJ whole genome shotgun (WGS) entry which is preliminary data.</text>
</comment>
<evidence type="ECO:0000313" key="2">
    <source>
        <dbReference type="Proteomes" id="UP000034706"/>
    </source>
</evidence>
<dbReference type="EMBL" id="LBVT01000015">
    <property type="protein sequence ID" value="KKQ91407.1"/>
    <property type="molecule type" value="Genomic_DNA"/>
</dbReference>
<gene>
    <name evidence="1" type="ORF">UT16_C0015G0001</name>
</gene>
<proteinExistence type="predicted"/>
<organism evidence="1 2">
    <name type="scientific">Candidatus Azambacteria bacterium GW2011_GWA2_39_10</name>
    <dbReference type="NCBI Taxonomy" id="1618611"/>
    <lineage>
        <taxon>Bacteria</taxon>
        <taxon>Candidatus Azamiibacteriota</taxon>
    </lineage>
</organism>
<dbReference type="AlphaFoldDB" id="A0A0G0LK54"/>
<dbReference type="Proteomes" id="UP000034706">
    <property type="component" value="Unassembled WGS sequence"/>
</dbReference>
<sequence length="56" mass="6334">LLDGTYHHKRVVDCEVAAPELNTWQWEVVFNPSHQGSDSVGFVAKLDSPLPKDWTL</sequence>
<reference evidence="1 2" key="1">
    <citation type="journal article" date="2015" name="Nature">
        <title>rRNA introns, odd ribosomes, and small enigmatic genomes across a large radiation of phyla.</title>
        <authorList>
            <person name="Brown C.T."/>
            <person name="Hug L.A."/>
            <person name="Thomas B.C."/>
            <person name="Sharon I."/>
            <person name="Castelle C.J."/>
            <person name="Singh A."/>
            <person name="Wilkins M.J."/>
            <person name="Williams K.H."/>
            <person name="Banfield J.F."/>
        </authorList>
    </citation>
    <scope>NUCLEOTIDE SEQUENCE [LARGE SCALE GENOMIC DNA]</scope>
</reference>
<protein>
    <submittedName>
        <fullName evidence="1">Uncharacterized protein</fullName>
    </submittedName>
</protein>
<accession>A0A0G0LK54</accession>